<keyword evidence="2" id="KW-0472">Membrane</keyword>
<evidence type="ECO:0000313" key="5">
    <source>
        <dbReference type="Proteomes" id="UP001596337"/>
    </source>
</evidence>
<feature type="domain" description="DUF1707" evidence="3">
    <location>
        <begin position="9"/>
        <end position="60"/>
    </location>
</feature>
<sequence>MTVDRPEFRISDAEREEAMDALGQHMRDGRLDIDEYGDRTARVTAAKTRGELVTLFSDLPEPRPAMLREQLPAPPEQGNRERDRRRPREGRSYEPRRRRTGLPGGAVPIAIAAAIGLVLLLRIPMPMLLIPIVVVVLGAFGARCWPGRD</sequence>
<evidence type="ECO:0000256" key="2">
    <source>
        <dbReference type="SAM" id="Phobius"/>
    </source>
</evidence>
<feature type="compositionally biased region" description="Basic and acidic residues" evidence="1">
    <location>
        <begin position="78"/>
        <end position="95"/>
    </location>
</feature>
<name>A0ABW2C9C4_9PSEU</name>
<dbReference type="InterPro" id="IPR012551">
    <property type="entry name" value="DUF1707_SHOCT-like"/>
</dbReference>
<reference evidence="5" key="1">
    <citation type="journal article" date="2019" name="Int. J. Syst. Evol. Microbiol.">
        <title>The Global Catalogue of Microorganisms (GCM) 10K type strain sequencing project: providing services to taxonomists for standard genome sequencing and annotation.</title>
        <authorList>
            <consortium name="The Broad Institute Genomics Platform"/>
            <consortium name="The Broad Institute Genome Sequencing Center for Infectious Disease"/>
            <person name="Wu L."/>
            <person name="Ma J."/>
        </authorList>
    </citation>
    <scope>NUCLEOTIDE SEQUENCE [LARGE SCALE GENOMIC DNA]</scope>
    <source>
        <strain evidence="5">KCTC 32255</strain>
    </source>
</reference>
<gene>
    <name evidence="4" type="ORF">ACFQGD_28870</name>
</gene>
<keyword evidence="5" id="KW-1185">Reference proteome</keyword>
<protein>
    <submittedName>
        <fullName evidence="4">DUF1707 domain-containing protein</fullName>
    </submittedName>
</protein>
<dbReference type="PANTHER" id="PTHR40763:SF5">
    <property type="entry name" value="MEMBRANE PROTEIN"/>
    <property type="match status" value="1"/>
</dbReference>
<dbReference type="Proteomes" id="UP001596337">
    <property type="component" value="Unassembled WGS sequence"/>
</dbReference>
<dbReference type="RefSeq" id="WP_345406177.1">
    <property type="nucleotide sequence ID" value="NZ_BAABLA010000122.1"/>
</dbReference>
<evidence type="ECO:0000313" key="4">
    <source>
        <dbReference type="EMBL" id="MFC6871142.1"/>
    </source>
</evidence>
<dbReference type="PANTHER" id="PTHR40763">
    <property type="entry name" value="MEMBRANE PROTEIN-RELATED"/>
    <property type="match status" value="1"/>
</dbReference>
<feature type="transmembrane region" description="Helical" evidence="2">
    <location>
        <begin position="101"/>
        <end position="121"/>
    </location>
</feature>
<keyword evidence="2" id="KW-0812">Transmembrane</keyword>
<organism evidence="4 5">
    <name type="scientific">Haloechinothrix salitolerans</name>
    <dbReference type="NCBI Taxonomy" id="926830"/>
    <lineage>
        <taxon>Bacteria</taxon>
        <taxon>Bacillati</taxon>
        <taxon>Actinomycetota</taxon>
        <taxon>Actinomycetes</taxon>
        <taxon>Pseudonocardiales</taxon>
        <taxon>Pseudonocardiaceae</taxon>
        <taxon>Haloechinothrix</taxon>
    </lineage>
</organism>
<feature type="transmembrane region" description="Helical" evidence="2">
    <location>
        <begin position="127"/>
        <end position="145"/>
    </location>
</feature>
<evidence type="ECO:0000256" key="1">
    <source>
        <dbReference type="SAM" id="MobiDB-lite"/>
    </source>
</evidence>
<accession>A0ABW2C9C4</accession>
<dbReference type="Pfam" id="PF08044">
    <property type="entry name" value="DUF1707"/>
    <property type="match status" value="1"/>
</dbReference>
<feature type="region of interest" description="Disordered" evidence="1">
    <location>
        <begin position="60"/>
        <end position="99"/>
    </location>
</feature>
<evidence type="ECO:0000259" key="3">
    <source>
        <dbReference type="Pfam" id="PF08044"/>
    </source>
</evidence>
<dbReference type="EMBL" id="JBHSXX010000001">
    <property type="protein sequence ID" value="MFC6871142.1"/>
    <property type="molecule type" value="Genomic_DNA"/>
</dbReference>
<proteinExistence type="predicted"/>
<keyword evidence="2" id="KW-1133">Transmembrane helix</keyword>
<comment type="caution">
    <text evidence="4">The sequence shown here is derived from an EMBL/GenBank/DDBJ whole genome shotgun (WGS) entry which is preliminary data.</text>
</comment>